<evidence type="ECO:0000313" key="4">
    <source>
        <dbReference type="Proteomes" id="UP001432027"/>
    </source>
</evidence>
<feature type="compositionally biased region" description="Pro residues" evidence="1">
    <location>
        <begin position="124"/>
        <end position="143"/>
    </location>
</feature>
<keyword evidence="2" id="KW-0732">Signal</keyword>
<reference evidence="3" key="1">
    <citation type="submission" date="2023-10" db="EMBL/GenBank/DDBJ databases">
        <title>Genome assembly of Pristionchus species.</title>
        <authorList>
            <person name="Yoshida K."/>
            <person name="Sommer R.J."/>
        </authorList>
    </citation>
    <scope>NUCLEOTIDE SEQUENCE</scope>
    <source>
        <strain evidence="3">RS0144</strain>
    </source>
</reference>
<proteinExistence type="predicted"/>
<comment type="caution">
    <text evidence="3">The sequence shown here is derived from an EMBL/GenBank/DDBJ whole genome shotgun (WGS) entry which is preliminary data.</text>
</comment>
<accession>A0AAV5T3S1</accession>
<organism evidence="3 4">
    <name type="scientific">Pristionchus entomophagus</name>
    <dbReference type="NCBI Taxonomy" id="358040"/>
    <lineage>
        <taxon>Eukaryota</taxon>
        <taxon>Metazoa</taxon>
        <taxon>Ecdysozoa</taxon>
        <taxon>Nematoda</taxon>
        <taxon>Chromadorea</taxon>
        <taxon>Rhabditida</taxon>
        <taxon>Rhabditina</taxon>
        <taxon>Diplogasteromorpha</taxon>
        <taxon>Diplogasteroidea</taxon>
        <taxon>Neodiplogasteridae</taxon>
        <taxon>Pristionchus</taxon>
    </lineage>
</organism>
<feature type="compositionally biased region" description="Pro residues" evidence="1">
    <location>
        <begin position="160"/>
        <end position="172"/>
    </location>
</feature>
<name>A0AAV5T3S1_9BILA</name>
<dbReference type="AlphaFoldDB" id="A0AAV5T3S1"/>
<feature type="chain" id="PRO_5043674960" evidence="2">
    <location>
        <begin position="16"/>
        <end position="470"/>
    </location>
</feature>
<feature type="signal peptide" evidence="2">
    <location>
        <begin position="1"/>
        <end position="15"/>
    </location>
</feature>
<feature type="compositionally biased region" description="Pro residues" evidence="1">
    <location>
        <begin position="71"/>
        <end position="112"/>
    </location>
</feature>
<dbReference type="PRINTS" id="PR01217">
    <property type="entry name" value="PRICHEXTENSN"/>
</dbReference>
<protein>
    <submittedName>
        <fullName evidence="3">Uncharacterized protein</fullName>
    </submittedName>
</protein>
<dbReference type="Proteomes" id="UP001432027">
    <property type="component" value="Unassembled WGS sequence"/>
</dbReference>
<evidence type="ECO:0000256" key="2">
    <source>
        <dbReference type="SAM" id="SignalP"/>
    </source>
</evidence>
<gene>
    <name evidence="3" type="ORF">PENTCL1PPCAC_11900</name>
</gene>
<keyword evidence="4" id="KW-1185">Reference proteome</keyword>
<evidence type="ECO:0000256" key="1">
    <source>
        <dbReference type="SAM" id="MobiDB-lite"/>
    </source>
</evidence>
<dbReference type="EMBL" id="BTSX01000003">
    <property type="protein sequence ID" value="GMS89725.1"/>
    <property type="molecule type" value="Genomic_DNA"/>
</dbReference>
<sequence>MVLLLLFLLFPFVSPQSFAAMRFDLPPGTPFEDLPPIISPSIDAEPGRIRQLVAQPYPPKQQPPVRREVPAAPPPPPPPPPAAPPAPAAPPHKPFTFPPHQPFTLPTLPPHPHFAHLHDLFHPHGPPQPPPPMAFTLPPPPGAPSDSDYLDIAEASKNLAPPPPPPVAPPAPAAQAPAPVSVPLPPGPTNQKFVPIYPNQAAGTPLVSAPQPVPPPPPPAVRPVQQILPQHPQQPPQRVQPMVGPFPQQQQQFQNVQGPNPVFQTQFGPVRQGPPPNQIFRQQPPPLQPRVQQTAQLHSIKPLPHHFENEIVIDAADPTPNGHQQWFHDKFDVSMCRSHLASIERKFRNKFPPNLQRNGKDAQLASVVSERLFECEKKQRAGHWEKVERLIHKIQLSKSEEGECRQGMIQERISCVNLLSFACQFIDPSYQFRLVPARITVNEARQAEAGAEKCRKVVKLVKKRIDTRRQ</sequence>
<evidence type="ECO:0000313" key="3">
    <source>
        <dbReference type="EMBL" id="GMS89725.1"/>
    </source>
</evidence>
<feature type="region of interest" description="Disordered" evidence="1">
    <location>
        <begin position="56"/>
        <end position="187"/>
    </location>
</feature>